<keyword evidence="5" id="KW-0687">Ribonucleoprotein</keyword>
<dbReference type="PANTHER" id="PTHR28554">
    <property type="entry name" value="39S RIBOSOMAL PROTEIN L45, MITOCHONDRIAL"/>
    <property type="match status" value="1"/>
</dbReference>
<dbReference type="Gene3D" id="3.10.450.240">
    <property type="match status" value="1"/>
</dbReference>
<dbReference type="EMBL" id="LR014886">
    <property type="protein sequence ID" value="SVE84505.1"/>
    <property type="molecule type" value="mRNA"/>
</dbReference>
<dbReference type="Pfam" id="PF04280">
    <property type="entry name" value="Tim44"/>
    <property type="match status" value="1"/>
</dbReference>
<evidence type="ECO:0000256" key="1">
    <source>
        <dbReference type="ARBA" id="ARBA00004173"/>
    </source>
</evidence>
<evidence type="ECO:0000256" key="2">
    <source>
        <dbReference type="ARBA" id="ARBA00022946"/>
    </source>
</evidence>
<evidence type="ECO:0000256" key="4">
    <source>
        <dbReference type="ARBA" id="ARBA00023128"/>
    </source>
</evidence>
<evidence type="ECO:0000256" key="6">
    <source>
        <dbReference type="ARBA" id="ARBA00038073"/>
    </source>
</evidence>
<gene>
    <name evidence="10" type="primary">EOG090X0DDP</name>
</gene>
<feature type="domain" description="Tim44-like" evidence="9">
    <location>
        <begin position="135"/>
        <end position="283"/>
    </location>
</feature>
<dbReference type="PANTHER" id="PTHR28554:SF1">
    <property type="entry name" value="LARGE RIBOSOMAL SUBUNIT PROTEIN ML45"/>
    <property type="match status" value="1"/>
</dbReference>
<reference evidence="10" key="1">
    <citation type="submission" date="2018-08" db="EMBL/GenBank/DDBJ databases">
        <authorList>
            <person name="Cornetti L."/>
        </authorList>
    </citation>
    <scope>NUCLEOTIDE SEQUENCE</scope>
    <source>
        <strain evidence="10">PA42</strain>
    </source>
</reference>
<dbReference type="SUPFAM" id="SSF54427">
    <property type="entry name" value="NTF2-like"/>
    <property type="match status" value="1"/>
</dbReference>
<dbReference type="GO" id="GO:0005840">
    <property type="term" value="C:ribosome"/>
    <property type="evidence" value="ECO:0007669"/>
    <property type="project" value="UniProtKB-KW"/>
</dbReference>
<sequence length="327" mass="37383">MSLSQWTGLRTLLTPSLLNVRNVPAVSAGIQVRHIAKHWLPQFKKLRRLKVQKVKLPNFREDQDASKLSPDQIRARMKEQGMLPPRSWMERPVFVSATSSVFEAYVPPEGDGKLSALTLGGAKQSMELLSKKSKSMMAVRKIKSFEEDFSTKYFPEEAQEIYLKAHKALAEKDDDTLHQCVTELCYPLMTDDLRSCTVRWQFLKSLEPPRVVHARCTEVINKENIFSQVTVRFHTQQTLAVYDRFGRLIYGNEVVAKDVLEYVVFEKHLANVYGLWRIHEKIIPDWMPEREAGKKTYIKQKPVVEAEPVTDSVVQPVTPTEGSAAVA</sequence>
<organism evidence="10">
    <name type="scientific">Daphnia pulex</name>
    <name type="common">Water flea</name>
    <dbReference type="NCBI Taxonomy" id="6669"/>
    <lineage>
        <taxon>Eukaryota</taxon>
        <taxon>Metazoa</taxon>
        <taxon>Ecdysozoa</taxon>
        <taxon>Arthropoda</taxon>
        <taxon>Crustacea</taxon>
        <taxon>Branchiopoda</taxon>
        <taxon>Diplostraca</taxon>
        <taxon>Cladocera</taxon>
        <taxon>Anomopoda</taxon>
        <taxon>Daphniidae</taxon>
        <taxon>Daphnia</taxon>
    </lineage>
</organism>
<name>A0A4Y7MV37_DAPPU</name>
<evidence type="ECO:0000256" key="5">
    <source>
        <dbReference type="ARBA" id="ARBA00023274"/>
    </source>
</evidence>
<comment type="subcellular location">
    <subcellularLocation>
        <location evidence="1">Mitochondrion</location>
    </subcellularLocation>
</comment>
<proteinExistence type="evidence at transcript level"/>
<dbReference type="InterPro" id="IPR051975">
    <property type="entry name" value="mtLSU_mL45"/>
</dbReference>
<dbReference type="InterPro" id="IPR007379">
    <property type="entry name" value="Tim44-like_dom"/>
</dbReference>
<accession>A0A4Y7MV37</accession>
<evidence type="ECO:0000256" key="3">
    <source>
        <dbReference type="ARBA" id="ARBA00022980"/>
    </source>
</evidence>
<evidence type="ECO:0000256" key="7">
    <source>
        <dbReference type="ARBA" id="ARBA00039448"/>
    </source>
</evidence>
<dbReference type="FunFam" id="3.10.450.240:FF:000003">
    <property type="entry name" value="39S ribosomal protein L45, mitochondrial"/>
    <property type="match status" value="1"/>
</dbReference>
<evidence type="ECO:0000256" key="8">
    <source>
        <dbReference type="ARBA" id="ARBA00043031"/>
    </source>
</evidence>
<keyword evidence="3" id="KW-0689">Ribosomal protein</keyword>
<keyword evidence="2" id="KW-0809">Transit peptide</keyword>
<comment type="similarity">
    <text evidence="6">Belongs to the mitochondrion-specific ribosomal protein mL45 family.</text>
</comment>
<evidence type="ECO:0000259" key="9">
    <source>
        <dbReference type="SMART" id="SM00978"/>
    </source>
</evidence>
<dbReference type="OrthoDB" id="19619at2759"/>
<dbReference type="AlphaFoldDB" id="A0A4Y7MV37"/>
<dbReference type="GO" id="GO:0005739">
    <property type="term" value="C:mitochondrion"/>
    <property type="evidence" value="ECO:0007669"/>
    <property type="project" value="UniProtKB-SubCell"/>
</dbReference>
<dbReference type="SMART" id="SM00978">
    <property type="entry name" value="Tim44"/>
    <property type="match status" value="1"/>
</dbReference>
<evidence type="ECO:0000313" key="10">
    <source>
        <dbReference type="EMBL" id="SVE84505.1"/>
    </source>
</evidence>
<dbReference type="GO" id="GO:1990904">
    <property type="term" value="C:ribonucleoprotein complex"/>
    <property type="evidence" value="ECO:0007669"/>
    <property type="project" value="UniProtKB-KW"/>
</dbReference>
<dbReference type="InterPro" id="IPR032710">
    <property type="entry name" value="NTF2-like_dom_sf"/>
</dbReference>
<keyword evidence="4" id="KW-0496">Mitochondrion</keyword>
<protein>
    <recommendedName>
        <fullName evidence="7">Large ribosomal subunit protein mL45</fullName>
    </recommendedName>
    <alternativeName>
        <fullName evidence="8">39S ribosomal protein L45, mitochondrial</fullName>
    </alternativeName>
</protein>